<feature type="chain" id="PRO_5042172834" evidence="2">
    <location>
        <begin position="20"/>
        <end position="114"/>
    </location>
</feature>
<feature type="region of interest" description="Disordered" evidence="1">
    <location>
        <begin position="22"/>
        <end position="46"/>
    </location>
</feature>
<dbReference type="WBParaSite" id="MBELARI_LOCUS19831">
    <property type="protein sequence ID" value="MBELARI_LOCUS19831"/>
    <property type="gene ID" value="MBELARI_LOCUS19831"/>
</dbReference>
<reference evidence="4" key="1">
    <citation type="submission" date="2024-02" db="UniProtKB">
        <authorList>
            <consortium name="WormBaseParasite"/>
        </authorList>
    </citation>
    <scope>IDENTIFICATION</scope>
</reference>
<evidence type="ECO:0000256" key="1">
    <source>
        <dbReference type="SAM" id="MobiDB-lite"/>
    </source>
</evidence>
<evidence type="ECO:0000313" key="3">
    <source>
        <dbReference type="Proteomes" id="UP000887575"/>
    </source>
</evidence>
<sequence length="114" mass="13019">MNATTILLILLISLGLVKARSSHRHHDSFDSFESTTRSEDSLEEPRLSIQDTELQVAHEGKVKHKMGATFRGRAKNEQKIYERSEKNSGDEIEDNDERSIPLQPPTFPTEMVRL</sequence>
<evidence type="ECO:0000256" key="2">
    <source>
        <dbReference type="SAM" id="SignalP"/>
    </source>
</evidence>
<dbReference type="Proteomes" id="UP000887575">
    <property type="component" value="Unassembled WGS sequence"/>
</dbReference>
<dbReference type="AlphaFoldDB" id="A0AAF3EZZ8"/>
<proteinExistence type="predicted"/>
<protein>
    <submittedName>
        <fullName evidence="4">Uncharacterized protein</fullName>
    </submittedName>
</protein>
<keyword evidence="2" id="KW-0732">Signal</keyword>
<feature type="compositionally biased region" description="Basic and acidic residues" evidence="1">
    <location>
        <begin position="74"/>
        <end position="89"/>
    </location>
</feature>
<organism evidence="3 4">
    <name type="scientific">Mesorhabditis belari</name>
    <dbReference type="NCBI Taxonomy" id="2138241"/>
    <lineage>
        <taxon>Eukaryota</taxon>
        <taxon>Metazoa</taxon>
        <taxon>Ecdysozoa</taxon>
        <taxon>Nematoda</taxon>
        <taxon>Chromadorea</taxon>
        <taxon>Rhabditida</taxon>
        <taxon>Rhabditina</taxon>
        <taxon>Rhabditomorpha</taxon>
        <taxon>Rhabditoidea</taxon>
        <taxon>Rhabditidae</taxon>
        <taxon>Mesorhabditinae</taxon>
        <taxon>Mesorhabditis</taxon>
    </lineage>
</organism>
<name>A0AAF3EZZ8_9BILA</name>
<feature type="compositionally biased region" description="Basic and acidic residues" evidence="1">
    <location>
        <begin position="36"/>
        <end position="46"/>
    </location>
</feature>
<feature type="region of interest" description="Disordered" evidence="1">
    <location>
        <begin position="68"/>
        <end position="114"/>
    </location>
</feature>
<keyword evidence="3" id="KW-1185">Reference proteome</keyword>
<evidence type="ECO:0000313" key="4">
    <source>
        <dbReference type="WBParaSite" id="MBELARI_LOCUS19831"/>
    </source>
</evidence>
<accession>A0AAF3EZZ8</accession>
<feature type="signal peptide" evidence="2">
    <location>
        <begin position="1"/>
        <end position="19"/>
    </location>
</feature>